<name>A0A318SGD9_9DEIO</name>
<dbReference type="SUPFAM" id="SSF52540">
    <property type="entry name" value="P-loop containing nucleoside triphosphate hydrolases"/>
    <property type="match status" value="1"/>
</dbReference>
<dbReference type="Pfam" id="PF01656">
    <property type="entry name" value="CbiA"/>
    <property type="match status" value="1"/>
</dbReference>
<protein>
    <submittedName>
        <fullName evidence="2">Plasmid segregation oscillating ATPase ParF</fullName>
    </submittedName>
</protein>
<keyword evidence="3" id="KW-1185">Reference proteome</keyword>
<dbReference type="PANTHER" id="PTHR13696">
    <property type="entry name" value="P-LOOP CONTAINING NUCLEOSIDE TRIPHOSPHATE HYDROLASE"/>
    <property type="match status" value="1"/>
</dbReference>
<dbReference type="EMBL" id="QJSX01000026">
    <property type="protein sequence ID" value="PYE48970.1"/>
    <property type="molecule type" value="Genomic_DNA"/>
</dbReference>
<feature type="domain" description="CobQ/CobB/MinD/ParA nucleotide binding" evidence="1">
    <location>
        <begin position="2"/>
        <end position="37"/>
    </location>
</feature>
<comment type="caution">
    <text evidence="2">The sequence shown here is derived from an EMBL/GenBank/DDBJ whole genome shotgun (WGS) entry which is preliminary data.</text>
</comment>
<dbReference type="InterPro" id="IPR002586">
    <property type="entry name" value="CobQ/CobB/MinD/ParA_Nub-bd_dom"/>
</dbReference>
<evidence type="ECO:0000313" key="3">
    <source>
        <dbReference type="Proteomes" id="UP000248326"/>
    </source>
</evidence>
<accession>A0A318SGD9</accession>
<sequence length="198" mass="21245">MTLASWKGGVGKSTLAVHLAGCLARRDKRVVLLDEDERVGSGARWASRGETLGFEVLRPEDVKPKKLRNVDFVVIDTPGRGGLRKLRETLKRTDVLLVPTGPWVTELDATRSMVEALRPHAEFEKVSCVIARAPAVGGAGKRARDALSREGVSVASTIIRAYNAYLTAAERGCLACDVRGGASAWSDVSALTSELFSA</sequence>
<evidence type="ECO:0000313" key="2">
    <source>
        <dbReference type="EMBL" id="PYE48970.1"/>
    </source>
</evidence>
<dbReference type="Gene3D" id="3.40.50.300">
    <property type="entry name" value="P-loop containing nucleotide triphosphate hydrolases"/>
    <property type="match status" value="1"/>
</dbReference>
<gene>
    <name evidence="2" type="ORF">DES52_12636</name>
</gene>
<organism evidence="2 3">
    <name type="scientific">Deinococcus yavapaiensis KR-236</name>
    <dbReference type="NCBI Taxonomy" id="694435"/>
    <lineage>
        <taxon>Bacteria</taxon>
        <taxon>Thermotogati</taxon>
        <taxon>Deinococcota</taxon>
        <taxon>Deinococci</taxon>
        <taxon>Deinococcales</taxon>
        <taxon>Deinococcaceae</taxon>
        <taxon>Deinococcus</taxon>
    </lineage>
</organism>
<dbReference type="CDD" id="cd02042">
    <property type="entry name" value="ParAB_family"/>
    <property type="match status" value="1"/>
</dbReference>
<evidence type="ECO:0000259" key="1">
    <source>
        <dbReference type="Pfam" id="PF01656"/>
    </source>
</evidence>
<dbReference type="PIRSF" id="PIRSF009320">
    <property type="entry name" value="Nuc_binding_HP_1000"/>
    <property type="match status" value="1"/>
</dbReference>
<dbReference type="Proteomes" id="UP000248326">
    <property type="component" value="Unassembled WGS sequence"/>
</dbReference>
<dbReference type="PANTHER" id="PTHR13696:SF96">
    <property type="entry name" value="COBQ_COBB_MIND_PARA NUCLEOTIDE BINDING DOMAIN-CONTAINING PROTEIN"/>
    <property type="match status" value="1"/>
</dbReference>
<dbReference type="InterPro" id="IPR027417">
    <property type="entry name" value="P-loop_NTPase"/>
</dbReference>
<dbReference type="AlphaFoldDB" id="A0A318SGD9"/>
<dbReference type="InterPro" id="IPR050678">
    <property type="entry name" value="DNA_Partitioning_ATPase"/>
</dbReference>
<proteinExistence type="predicted"/>
<reference evidence="2 3" key="1">
    <citation type="submission" date="2018-06" db="EMBL/GenBank/DDBJ databases">
        <title>Genomic Encyclopedia of Type Strains, Phase IV (KMG-IV): sequencing the most valuable type-strain genomes for metagenomic binning, comparative biology and taxonomic classification.</title>
        <authorList>
            <person name="Goeker M."/>
        </authorList>
    </citation>
    <scope>NUCLEOTIDE SEQUENCE [LARGE SCALE GENOMIC DNA]</scope>
    <source>
        <strain evidence="2 3">DSM 18048</strain>
    </source>
</reference>